<evidence type="ECO:0000313" key="2">
    <source>
        <dbReference type="Proteomes" id="UP001364224"/>
    </source>
</evidence>
<gene>
    <name evidence="1" type="ORF">V1286_007633</name>
</gene>
<dbReference type="RefSeq" id="WP_334488929.1">
    <property type="nucleotide sequence ID" value="NZ_JAZHRV010000001.1"/>
</dbReference>
<protein>
    <submittedName>
        <fullName evidence="1">Uncharacterized protein</fullName>
    </submittedName>
</protein>
<sequence>MFETTESPSSILVEDARVLAGRAQASGGELVATTRLVWLDRNSSWARTKDGLYRLGQRATSS</sequence>
<evidence type="ECO:0000313" key="1">
    <source>
        <dbReference type="EMBL" id="MEH2560104.1"/>
    </source>
</evidence>
<dbReference type="EMBL" id="JAZHRV010000001">
    <property type="protein sequence ID" value="MEH2560104.1"/>
    <property type="molecule type" value="Genomic_DNA"/>
</dbReference>
<proteinExistence type="predicted"/>
<keyword evidence="2" id="KW-1185">Reference proteome</keyword>
<comment type="caution">
    <text evidence="1">The sequence shown here is derived from an EMBL/GenBank/DDBJ whole genome shotgun (WGS) entry which is preliminary data.</text>
</comment>
<reference evidence="1 2" key="1">
    <citation type="submission" date="2024-02" db="EMBL/GenBank/DDBJ databases">
        <title>Adaptive strategies in a cosmopolitan and abundant soil bacterium.</title>
        <authorList>
            <person name="Carini P."/>
        </authorList>
    </citation>
    <scope>NUCLEOTIDE SEQUENCE [LARGE SCALE GENOMIC DNA]</scope>
    <source>
        <strain evidence="1 2">AZCC 1608</strain>
    </source>
</reference>
<organism evidence="1 2">
    <name type="scientific">Bradyrhizobium algeriense</name>
    <dbReference type="NCBI Taxonomy" id="634784"/>
    <lineage>
        <taxon>Bacteria</taxon>
        <taxon>Pseudomonadati</taxon>
        <taxon>Pseudomonadota</taxon>
        <taxon>Alphaproteobacteria</taxon>
        <taxon>Hyphomicrobiales</taxon>
        <taxon>Nitrobacteraceae</taxon>
        <taxon>Bradyrhizobium</taxon>
    </lineage>
</organism>
<accession>A0ABU8BNH8</accession>
<dbReference type="Proteomes" id="UP001364224">
    <property type="component" value="Unassembled WGS sequence"/>
</dbReference>
<name>A0ABU8BNH8_9BRAD</name>